<feature type="domain" description="RNA polymerase sigma-70 region 4" evidence="7">
    <location>
        <begin position="208"/>
        <end position="257"/>
    </location>
</feature>
<dbReference type="Gene3D" id="1.10.1740.10">
    <property type="match status" value="1"/>
</dbReference>
<evidence type="ECO:0000259" key="7">
    <source>
        <dbReference type="Pfam" id="PF04545"/>
    </source>
</evidence>
<accession>A0ABU2J9A4</accession>
<evidence type="ECO:0000313" key="8">
    <source>
        <dbReference type="EMBL" id="MDT0261545.1"/>
    </source>
</evidence>
<comment type="caution">
    <text evidence="8">The sequence shown here is derived from an EMBL/GenBank/DDBJ whole genome shotgun (WGS) entry which is preliminary data.</text>
</comment>
<organism evidence="8 9">
    <name type="scientific">Jatrophihabitans lederbergiae</name>
    <dbReference type="NCBI Taxonomy" id="3075547"/>
    <lineage>
        <taxon>Bacteria</taxon>
        <taxon>Bacillati</taxon>
        <taxon>Actinomycetota</taxon>
        <taxon>Actinomycetes</taxon>
        <taxon>Jatrophihabitantales</taxon>
        <taxon>Jatrophihabitantaceae</taxon>
        <taxon>Jatrophihabitans</taxon>
    </lineage>
</organism>
<dbReference type="PANTHER" id="PTHR30385:SF7">
    <property type="entry name" value="RNA POLYMERASE SIGMA FACTOR FLIA"/>
    <property type="match status" value="1"/>
</dbReference>
<dbReference type="Pfam" id="PF04545">
    <property type="entry name" value="Sigma70_r4"/>
    <property type="match status" value="1"/>
</dbReference>
<feature type="region of interest" description="Disordered" evidence="5">
    <location>
        <begin position="1"/>
        <end position="24"/>
    </location>
</feature>
<dbReference type="SUPFAM" id="SSF88659">
    <property type="entry name" value="Sigma3 and sigma4 domains of RNA polymerase sigma factors"/>
    <property type="match status" value="2"/>
</dbReference>
<evidence type="ECO:0000313" key="9">
    <source>
        <dbReference type="Proteomes" id="UP001183176"/>
    </source>
</evidence>
<dbReference type="EMBL" id="JAVREH010000008">
    <property type="protein sequence ID" value="MDT0261545.1"/>
    <property type="molecule type" value="Genomic_DNA"/>
</dbReference>
<evidence type="ECO:0000256" key="3">
    <source>
        <dbReference type="ARBA" id="ARBA00023125"/>
    </source>
</evidence>
<evidence type="ECO:0000256" key="2">
    <source>
        <dbReference type="ARBA" id="ARBA00023082"/>
    </source>
</evidence>
<keyword evidence="4" id="KW-0804">Transcription</keyword>
<dbReference type="SUPFAM" id="SSF88946">
    <property type="entry name" value="Sigma2 domain of RNA polymerase sigma factors"/>
    <property type="match status" value="1"/>
</dbReference>
<dbReference type="InterPro" id="IPR013324">
    <property type="entry name" value="RNA_pol_sigma_r3/r4-like"/>
</dbReference>
<dbReference type="Proteomes" id="UP001183176">
    <property type="component" value="Unassembled WGS sequence"/>
</dbReference>
<dbReference type="CDD" id="cd06171">
    <property type="entry name" value="Sigma70_r4"/>
    <property type="match status" value="1"/>
</dbReference>
<protein>
    <submittedName>
        <fullName evidence="8">Sigma-70 family RNA polymerase sigma factor</fullName>
    </submittedName>
</protein>
<dbReference type="InterPro" id="IPR007627">
    <property type="entry name" value="RNA_pol_sigma70_r2"/>
</dbReference>
<dbReference type="NCBIfam" id="TIGR02937">
    <property type="entry name" value="sigma70-ECF"/>
    <property type="match status" value="1"/>
</dbReference>
<gene>
    <name evidence="8" type="ORF">RM423_09080</name>
</gene>
<feature type="domain" description="RNA polymerase sigma-70 region 2" evidence="6">
    <location>
        <begin position="43"/>
        <end position="115"/>
    </location>
</feature>
<proteinExistence type="predicted"/>
<dbReference type="Pfam" id="PF04542">
    <property type="entry name" value="Sigma70_r2"/>
    <property type="match status" value="1"/>
</dbReference>
<evidence type="ECO:0000256" key="4">
    <source>
        <dbReference type="ARBA" id="ARBA00023163"/>
    </source>
</evidence>
<sequence>MSMTTKARAVAAPATTGAPAGDSATASVETSASVEKSASVETLVRQNLALVGHIVRETMTRLPAHIGRDDLASAGMTALVLSAQGFDESRGVPFARFAAIRIRGALVDELRSMDWASRSVRGRAREVDATRNQLAVTLGRSPRSHEVAETLGVSVSELSGIDADVHRASLLSLQGFAPETGAAMLPDVQRGPEQLVLDREQLGYLHDAITELPERLRHVVRAYFFEHRQMSDIAAELSVTESRISQLRAEALKLLRHGLAASEPEARPVEEPSGRAGARVASYAAAVAARGTLASRLRMSNPLGEVVSTAYQAQAQRHRNGLGISSIA</sequence>
<dbReference type="PANTHER" id="PTHR30385">
    <property type="entry name" value="SIGMA FACTOR F FLAGELLAR"/>
    <property type="match status" value="1"/>
</dbReference>
<dbReference type="InterPro" id="IPR013325">
    <property type="entry name" value="RNA_pol_sigma_r2"/>
</dbReference>
<keyword evidence="3" id="KW-0238">DNA-binding</keyword>
<reference evidence="9" key="1">
    <citation type="submission" date="2023-07" db="EMBL/GenBank/DDBJ databases">
        <title>30 novel species of actinomycetes from the DSMZ collection.</title>
        <authorList>
            <person name="Nouioui I."/>
        </authorList>
    </citation>
    <scope>NUCLEOTIDE SEQUENCE [LARGE SCALE GENOMIC DNA]</scope>
    <source>
        <strain evidence="9">DSM 44399</strain>
    </source>
</reference>
<dbReference type="InterPro" id="IPR007630">
    <property type="entry name" value="RNA_pol_sigma70_r4"/>
</dbReference>
<evidence type="ECO:0000259" key="6">
    <source>
        <dbReference type="Pfam" id="PF04542"/>
    </source>
</evidence>
<dbReference type="InterPro" id="IPR014284">
    <property type="entry name" value="RNA_pol_sigma-70_dom"/>
</dbReference>
<keyword evidence="2" id="KW-0731">Sigma factor</keyword>
<dbReference type="Gene3D" id="1.20.140.160">
    <property type="match status" value="1"/>
</dbReference>
<name>A0ABU2J9A4_9ACTN</name>
<keyword evidence="9" id="KW-1185">Reference proteome</keyword>
<evidence type="ECO:0000256" key="1">
    <source>
        <dbReference type="ARBA" id="ARBA00023015"/>
    </source>
</evidence>
<evidence type="ECO:0000256" key="5">
    <source>
        <dbReference type="SAM" id="MobiDB-lite"/>
    </source>
</evidence>
<dbReference type="RefSeq" id="WP_311422699.1">
    <property type="nucleotide sequence ID" value="NZ_JAVREH010000008.1"/>
</dbReference>
<keyword evidence="1" id="KW-0805">Transcription regulation</keyword>